<dbReference type="EMBL" id="DF837349">
    <property type="protein sequence ID" value="GAN11831.1"/>
    <property type="molecule type" value="Genomic_DNA"/>
</dbReference>
<dbReference type="AlphaFoldDB" id="A0A0C9MM43"/>
<proteinExistence type="predicted"/>
<keyword evidence="1" id="KW-1133">Transmembrane helix</keyword>
<accession>A0A0C9MM43</accession>
<reference evidence="2" key="1">
    <citation type="submission" date="2014-09" db="EMBL/GenBank/DDBJ databases">
        <title>Draft genome sequence of an oleaginous Mucoromycotina fungus Mucor ambiguus NBRC6742.</title>
        <authorList>
            <person name="Takeda I."/>
            <person name="Yamane N."/>
            <person name="Morita T."/>
            <person name="Tamano K."/>
            <person name="Machida M."/>
            <person name="Baker S."/>
            <person name="Koike H."/>
        </authorList>
    </citation>
    <scope>NUCLEOTIDE SEQUENCE</scope>
    <source>
        <strain evidence="2">NBRC 6742</strain>
    </source>
</reference>
<feature type="transmembrane region" description="Helical" evidence="1">
    <location>
        <begin position="48"/>
        <end position="66"/>
    </location>
</feature>
<keyword evidence="1" id="KW-0812">Transmembrane</keyword>
<protein>
    <recommendedName>
        <fullName evidence="4">Transmembrane protein</fullName>
    </recommendedName>
</protein>
<evidence type="ECO:0000313" key="2">
    <source>
        <dbReference type="EMBL" id="GAN11831.1"/>
    </source>
</evidence>
<feature type="transmembrane region" description="Helical" evidence="1">
    <location>
        <begin position="20"/>
        <end position="42"/>
    </location>
</feature>
<keyword evidence="1" id="KW-0472">Membrane</keyword>
<name>A0A0C9MM43_9FUNG</name>
<dbReference type="Proteomes" id="UP000053815">
    <property type="component" value="Unassembled WGS sequence"/>
</dbReference>
<gene>
    <name evidence="2" type="ORF">MAM1_1060c11441</name>
</gene>
<keyword evidence="3" id="KW-1185">Reference proteome</keyword>
<organism evidence="2">
    <name type="scientific">Mucor ambiguus</name>
    <dbReference type="NCBI Taxonomy" id="91626"/>
    <lineage>
        <taxon>Eukaryota</taxon>
        <taxon>Fungi</taxon>
        <taxon>Fungi incertae sedis</taxon>
        <taxon>Mucoromycota</taxon>
        <taxon>Mucoromycotina</taxon>
        <taxon>Mucoromycetes</taxon>
        <taxon>Mucorales</taxon>
        <taxon>Mucorineae</taxon>
        <taxon>Mucoraceae</taxon>
        <taxon>Mucor</taxon>
    </lineage>
</organism>
<evidence type="ECO:0000256" key="1">
    <source>
        <dbReference type="SAM" id="Phobius"/>
    </source>
</evidence>
<sequence length="115" mass="12532">MKNATFVDVMEVSMPENDRVLLSMGFGAVICYYCCALTVLMVLWFGKLMLPTAAVVAVYLLSCWCLDARCCCCSVSSVLVMMLSLGILVLSAADTVHFSLCWRCILLLFAAAVVV</sequence>
<feature type="transmembrane region" description="Helical" evidence="1">
    <location>
        <begin position="73"/>
        <end position="90"/>
    </location>
</feature>
<evidence type="ECO:0000313" key="3">
    <source>
        <dbReference type="Proteomes" id="UP000053815"/>
    </source>
</evidence>
<evidence type="ECO:0008006" key="4">
    <source>
        <dbReference type="Google" id="ProtNLM"/>
    </source>
</evidence>